<protein>
    <recommendedName>
        <fullName evidence="8">L-ornithine N(alpha)-acyltransferase</fullName>
        <ecNumber evidence="7">2.3.2.30</ecNumber>
    </recommendedName>
</protein>
<evidence type="ECO:0000256" key="5">
    <source>
        <dbReference type="ARBA" id="ARBA00023315"/>
    </source>
</evidence>
<proteinExistence type="inferred from homology"/>
<evidence type="ECO:0000256" key="2">
    <source>
        <dbReference type="ARBA" id="ARBA00022516"/>
    </source>
</evidence>
<evidence type="ECO:0000313" key="12">
    <source>
        <dbReference type="Proteomes" id="UP001162030"/>
    </source>
</evidence>
<dbReference type="InterPro" id="IPR016181">
    <property type="entry name" value="Acyl_CoA_acyltransferase"/>
</dbReference>
<organism evidence="11 12">
    <name type="scientific">Methylocaldum szegediense</name>
    <dbReference type="NCBI Taxonomy" id="73780"/>
    <lineage>
        <taxon>Bacteria</taxon>
        <taxon>Pseudomonadati</taxon>
        <taxon>Pseudomonadota</taxon>
        <taxon>Gammaproteobacteria</taxon>
        <taxon>Methylococcales</taxon>
        <taxon>Methylococcaceae</taxon>
        <taxon>Methylocaldum</taxon>
    </lineage>
</organism>
<comment type="function">
    <text evidence="9">Catalyzes the first step in the biosynthesis of ornithine lipids, which are phosphorus-free membrane lipids. Catalyzes the 3-hydroxyacyl-acyl carrier protein-dependent acylation of ornithine to form lyso-ornithine lipid (LOL).</text>
</comment>
<keyword evidence="5 11" id="KW-0012">Acyltransferase</keyword>
<dbReference type="EC" id="2.3.2.30" evidence="7"/>
<evidence type="ECO:0000256" key="10">
    <source>
        <dbReference type="ARBA" id="ARBA00047785"/>
    </source>
</evidence>
<keyword evidence="12" id="KW-1185">Reference proteome</keyword>
<evidence type="ECO:0000256" key="7">
    <source>
        <dbReference type="ARBA" id="ARBA00039058"/>
    </source>
</evidence>
<name>A0ABM9HZH8_9GAMM</name>
<evidence type="ECO:0000256" key="1">
    <source>
        <dbReference type="ARBA" id="ARBA00005189"/>
    </source>
</evidence>
<dbReference type="GO" id="GO:0043810">
    <property type="term" value="F:ornithine-acyl [acyl carrier protein] N-acyltransferase activity"/>
    <property type="evidence" value="ECO:0007669"/>
    <property type="project" value="UniProtKB-EC"/>
</dbReference>
<evidence type="ECO:0000256" key="4">
    <source>
        <dbReference type="ARBA" id="ARBA00023098"/>
    </source>
</evidence>
<dbReference type="Pfam" id="PF13444">
    <property type="entry name" value="Acetyltransf_5"/>
    <property type="match status" value="1"/>
</dbReference>
<evidence type="ECO:0000256" key="9">
    <source>
        <dbReference type="ARBA" id="ARBA00045724"/>
    </source>
</evidence>
<dbReference type="EMBL" id="OX458333">
    <property type="protein sequence ID" value="CAI8790072.1"/>
    <property type="molecule type" value="Genomic_DNA"/>
</dbReference>
<dbReference type="InterPro" id="IPR052351">
    <property type="entry name" value="Ornithine_N-alpha-AT"/>
</dbReference>
<gene>
    <name evidence="11" type="primary">olsB</name>
    <name evidence="11" type="ORF">MSZNOR_1385</name>
</gene>
<sequence>MSVQDAISLSSRPRRYVSEIAHDTATIRATQALRYHVFVEEMGARLHSRIEGLDDDEIDDYCDHLLVRDSQTGKIVACTRLLSDLQAARLGRFYSESEFHLDRVLALPGRFLEIGRTCVDPSHRGSVVLGTLWNGLADYVYNGRFNYLMGCASIPPGPRGFAVDAVYRRIEPSQFGPAELMVKARNPVPEHKRCVQDESGIPPLLRAYLRLGCWVLGEPFWDEDFGVMDVFILLDLSRMQTRYEKRFIASKQENACAALAAVV</sequence>
<evidence type="ECO:0000256" key="8">
    <source>
        <dbReference type="ARBA" id="ARBA00039866"/>
    </source>
</evidence>
<comment type="catalytic activity">
    <reaction evidence="10">
        <text>a (3R)-hydroxyacyl-[ACP] + L-ornithine = a lyso-ornithine lipid + holo-[ACP] + H(+)</text>
        <dbReference type="Rhea" id="RHEA:20633"/>
        <dbReference type="Rhea" id="RHEA-COMP:9685"/>
        <dbReference type="Rhea" id="RHEA-COMP:9945"/>
        <dbReference type="ChEBI" id="CHEBI:15378"/>
        <dbReference type="ChEBI" id="CHEBI:46911"/>
        <dbReference type="ChEBI" id="CHEBI:64479"/>
        <dbReference type="ChEBI" id="CHEBI:78827"/>
        <dbReference type="ChEBI" id="CHEBI:138482"/>
        <dbReference type="EC" id="2.3.2.30"/>
    </reaction>
    <physiologicalReaction direction="left-to-right" evidence="10">
        <dbReference type="Rhea" id="RHEA:20634"/>
    </physiologicalReaction>
</comment>
<dbReference type="RefSeq" id="WP_317963796.1">
    <property type="nucleotide sequence ID" value="NZ_OX458333.1"/>
</dbReference>
<evidence type="ECO:0000313" key="11">
    <source>
        <dbReference type="EMBL" id="CAI8790072.1"/>
    </source>
</evidence>
<dbReference type="SUPFAM" id="SSF55729">
    <property type="entry name" value="Acyl-CoA N-acyltransferases (Nat)"/>
    <property type="match status" value="1"/>
</dbReference>
<dbReference type="PANTHER" id="PTHR37323:SF1">
    <property type="entry name" value="L-ORNITHINE N(ALPHA)-ACYLTRANSFERASE"/>
    <property type="match status" value="1"/>
</dbReference>
<reference evidence="11 12" key="1">
    <citation type="submission" date="2023-03" db="EMBL/GenBank/DDBJ databases">
        <authorList>
            <person name="Pearce D."/>
        </authorList>
    </citation>
    <scope>NUCLEOTIDE SEQUENCE [LARGE SCALE GENOMIC DNA]</scope>
    <source>
        <strain evidence="11">Msz</strain>
    </source>
</reference>
<accession>A0ABM9HZH8</accession>
<evidence type="ECO:0000256" key="3">
    <source>
        <dbReference type="ARBA" id="ARBA00022679"/>
    </source>
</evidence>
<evidence type="ECO:0000256" key="6">
    <source>
        <dbReference type="ARBA" id="ARBA00038095"/>
    </source>
</evidence>
<comment type="pathway">
    <text evidence="1">Lipid metabolism.</text>
</comment>
<dbReference type="Proteomes" id="UP001162030">
    <property type="component" value="Chromosome"/>
</dbReference>
<comment type="similarity">
    <text evidence="6">Belongs to the acetyltransferase family. OlsB subfamily.</text>
</comment>
<keyword evidence="4" id="KW-0443">Lipid metabolism</keyword>
<keyword evidence="3 11" id="KW-0808">Transferase</keyword>
<keyword evidence="2" id="KW-0444">Lipid biosynthesis</keyword>
<dbReference type="PANTHER" id="PTHR37323">
    <property type="entry name" value="GCN5-RELATED N-ACETYLTRANSFERASE"/>
    <property type="match status" value="1"/>
</dbReference>
<dbReference type="Gene3D" id="3.40.630.30">
    <property type="match status" value="1"/>
</dbReference>